<reference evidence="3" key="1">
    <citation type="submission" date="2025-08" db="UniProtKB">
        <authorList>
            <consortium name="Ensembl"/>
        </authorList>
    </citation>
    <scope>IDENTIFICATION</scope>
</reference>
<name>A0A8C5BZ05_GADMO</name>
<dbReference type="GeneTree" id="ENSGT00940000177134"/>
<evidence type="ECO:0000256" key="2">
    <source>
        <dbReference type="SAM" id="Phobius"/>
    </source>
</evidence>
<dbReference type="Ensembl" id="ENSGMOT00000071906.1">
    <property type="protein sequence ID" value="ENSGMOP00000055007.1"/>
    <property type="gene ID" value="ENSGMOG00000030524.1"/>
</dbReference>
<feature type="region of interest" description="Disordered" evidence="1">
    <location>
        <begin position="43"/>
        <end position="67"/>
    </location>
</feature>
<organism evidence="3 4">
    <name type="scientific">Gadus morhua</name>
    <name type="common">Atlantic cod</name>
    <dbReference type="NCBI Taxonomy" id="8049"/>
    <lineage>
        <taxon>Eukaryota</taxon>
        <taxon>Metazoa</taxon>
        <taxon>Chordata</taxon>
        <taxon>Craniata</taxon>
        <taxon>Vertebrata</taxon>
        <taxon>Euteleostomi</taxon>
        <taxon>Actinopterygii</taxon>
        <taxon>Neopterygii</taxon>
        <taxon>Teleostei</taxon>
        <taxon>Neoteleostei</taxon>
        <taxon>Acanthomorphata</taxon>
        <taxon>Zeiogadaria</taxon>
        <taxon>Gadariae</taxon>
        <taxon>Gadiformes</taxon>
        <taxon>Gadoidei</taxon>
        <taxon>Gadidae</taxon>
        <taxon>Gadus</taxon>
    </lineage>
</organism>
<evidence type="ECO:0000256" key="1">
    <source>
        <dbReference type="SAM" id="MobiDB-lite"/>
    </source>
</evidence>
<accession>A0A8C5BZ05</accession>
<feature type="transmembrane region" description="Helical" evidence="2">
    <location>
        <begin position="12"/>
        <end position="30"/>
    </location>
</feature>
<dbReference type="OMA" id="EDNIPTC"/>
<keyword evidence="2" id="KW-0472">Membrane</keyword>
<protein>
    <submittedName>
        <fullName evidence="3">Uncharacterized protein</fullName>
    </submittedName>
</protein>
<evidence type="ECO:0000313" key="3">
    <source>
        <dbReference type="Ensembl" id="ENSGMOP00000055007.1"/>
    </source>
</evidence>
<keyword evidence="2" id="KW-0812">Transmembrane</keyword>
<dbReference type="AlphaFoldDB" id="A0A8C5BZ05"/>
<evidence type="ECO:0000313" key="4">
    <source>
        <dbReference type="Proteomes" id="UP000694546"/>
    </source>
</evidence>
<reference evidence="3" key="2">
    <citation type="submission" date="2025-09" db="UniProtKB">
        <authorList>
            <consortium name="Ensembl"/>
        </authorList>
    </citation>
    <scope>IDENTIFICATION</scope>
</reference>
<dbReference type="Proteomes" id="UP000694546">
    <property type="component" value="Chromosome 15"/>
</dbReference>
<sequence>MPGTLPTLRTTVLSLWFPVSTFTALLMVMLSRLTPFTSTSLSPTHSPACSAHRTTPQASLSNISFSY</sequence>
<keyword evidence="4" id="KW-1185">Reference proteome</keyword>
<feature type="compositionally biased region" description="Polar residues" evidence="1">
    <location>
        <begin position="52"/>
        <end position="67"/>
    </location>
</feature>
<keyword evidence="2" id="KW-1133">Transmembrane helix</keyword>
<proteinExistence type="predicted"/>